<sequence>MVRKVVIAGGGTSGRMTASYLAVASGDRDGVTLVETRHVPAVGHVVHPPSSPS</sequence>
<proteinExistence type="predicted"/>
<dbReference type="InterPro" id="IPR036188">
    <property type="entry name" value="FAD/NAD-bd_sf"/>
</dbReference>
<dbReference type="SUPFAM" id="SSF51905">
    <property type="entry name" value="FAD/NAD(P)-binding domain"/>
    <property type="match status" value="1"/>
</dbReference>
<accession>A0ABV8F920</accession>
<organism evidence="1 2">
    <name type="scientific">Streptosporangium jomthongense</name>
    <dbReference type="NCBI Taxonomy" id="1193683"/>
    <lineage>
        <taxon>Bacteria</taxon>
        <taxon>Bacillati</taxon>
        <taxon>Actinomycetota</taxon>
        <taxon>Actinomycetes</taxon>
        <taxon>Streptosporangiales</taxon>
        <taxon>Streptosporangiaceae</taxon>
        <taxon>Streptosporangium</taxon>
    </lineage>
</organism>
<dbReference type="RefSeq" id="WP_362783492.1">
    <property type="nucleotide sequence ID" value="NZ_JBHSBC010000035.1"/>
</dbReference>
<keyword evidence="2" id="KW-1185">Reference proteome</keyword>
<evidence type="ECO:0000313" key="2">
    <source>
        <dbReference type="Proteomes" id="UP001595698"/>
    </source>
</evidence>
<dbReference type="EMBL" id="JBHSBC010000035">
    <property type="protein sequence ID" value="MFC3984510.1"/>
    <property type="molecule type" value="Genomic_DNA"/>
</dbReference>
<evidence type="ECO:0000313" key="1">
    <source>
        <dbReference type="EMBL" id="MFC3984510.1"/>
    </source>
</evidence>
<name>A0ABV8F920_9ACTN</name>
<comment type="caution">
    <text evidence="1">The sequence shown here is derived from an EMBL/GenBank/DDBJ whole genome shotgun (WGS) entry which is preliminary data.</text>
</comment>
<dbReference type="Proteomes" id="UP001595698">
    <property type="component" value="Unassembled WGS sequence"/>
</dbReference>
<dbReference type="Gene3D" id="3.50.50.60">
    <property type="entry name" value="FAD/NAD(P)-binding domain"/>
    <property type="match status" value="1"/>
</dbReference>
<reference evidence="2" key="1">
    <citation type="journal article" date="2019" name="Int. J. Syst. Evol. Microbiol.">
        <title>The Global Catalogue of Microorganisms (GCM) 10K type strain sequencing project: providing services to taxonomists for standard genome sequencing and annotation.</title>
        <authorList>
            <consortium name="The Broad Institute Genomics Platform"/>
            <consortium name="The Broad Institute Genome Sequencing Center for Infectious Disease"/>
            <person name="Wu L."/>
            <person name="Ma J."/>
        </authorList>
    </citation>
    <scope>NUCLEOTIDE SEQUENCE [LARGE SCALE GENOMIC DNA]</scope>
    <source>
        <strain evidence="2">TBRC 7912</strain>
    </source>
</reference>
<dbReference type="InterPro" id="IPR006905">
    <property type="entry name" value="Flavin_halogenase"/>
</dbReference>
<protein>
    <submittedName>
        <fullName evidence="1">Tryptophan 7-halogenase</fullName>
    </submittedName>
</protein>
<gene>
    <name evidence="1" type="ORF">ACFOYY_30545</name>
</gene>
<dbReference type="Pfam" id="PF04820">
    <property type="entry name" value="Trp_halogenase"/>
    <property type="match status" value="1"/>
</dbReference>